<gene>
    <name evidence="3" type="ORF">NK662_09880</name>
</gene>
<dbReference type="EMBL" id="JANCLT010000004">
    <property type="protein sequence ID" value="MCP8968846.1"/>
    <property type="molecule type" value="Genomic_DNA"/>
</dbReference>
<accession>A0AA42BPY3</accession>
<protein>
    <submittedName>
        <fullName evidence="3">FliH/SctL family protein</fullName>
    </submittedName>
</protein>
<dbReference type="RefSeq" id="WP_254758757.1">
    <property type="nucleotide sequence ID" value="NZ_JANCLT010000004.1"/>
</dbReference>
<comment type="caution">
    <text evidence="3">The sequence shown here is derived from an EMBL/GenBank/DDBJ whole genome shotgun (WGS) entry which is preliminary data.</text>
</comment>
<feature type="coiled-coil region" evidence="1">
    <location>
        <begin position="36"/>
        <end position="105"/>
    </location>
</feature>
<name>A0AA42BPY3_9BACI</name>
<evidence type="ECO:0000259" key="2">
    <source>
        <dbReference type="Pfam" id="PF02108"/>
    </source>
</evidence>
<organism evidence="3 4">
    <name type="scientific">Ectobacillus ponti</name>
    <dbReference type="NCBI Taxonomy" id="2961894"/>
    <lineage>
        <taxon>Bacteria</taxon>
        <taxon>Bacillati</taxon>
        <taxon>Bacillota</taxon>
        <taxon>Bacilli</taxon>
        <taxon>Bacillales</taxon>
        <taxon>Bacillaceae</taxon>
        <taxon>Ectobacillus</taxon>
    </lineage>
</organism>
<dbReference type="AlphaFoldDB" id="A0AA42BPY3"/>
<reference evidence="3" key="1">
    <citation type="submission" date="2022-07" db="EMBL/GenBank/DDBJ databases">
        <authorList>
            <person name="Li W.-J."/>
            <person name="Deng Q.-Q."/>
        </authorList>
    </citation>
    <scope>NUCLEOTIDE SEQUENCE</scope>
    <source>
        <strain evidence="3">SYSU M60031</strain>
    </source>
</reference>
<evidence type="ECO:0000313" key="4">
    <source>
        <dbReference type="Proteomes" id="UP001156102"/>
    </source>
</evidence>
<sequence>MSLSKSRILKNSVSFSNESYQLTYNSFNETGQTEEAAEINQGWRELEAERGRLEQEKQQLQELQQLLARQQEELQQEFARVIQMKQSVEEHAKQREQELEAQKQEMLYQFADALWDNALQLAEKVVGQAIDTRQISMLTMLKRTVETLPVAFEKLVITVHPETYEWLKGEQAETKEYWLLELVEWKFDFSLKPGEFIVEEQKEYFQYRFKEIFERLREQWQDQKDFEER</sequence>
<evidence type="ECO:0000256" key="1">
    <source>
        <dbReference type="SAM" id="Coils"/>
    </source>
</evidence>
<evidence type="ECO:0000313" key="3">
    <source>
        <dbReference type="EMBL" id="MCP8968846.1"/>
    </source>
</evidence>
<feature type="domain" description="Flagellar assembly protein FliH/Type III secretion system HrpE" evidence="2">
    <location>
        <begin position="91"/>
        <end position="200"/>
    </location>
</feature>
<keyword evidence="4" id="KW-1185">Reference proteome</keyword>
<dbReference type="NCBIfam" id="NF005283">
    <property type="entry name" value="PRK06800.1"/>
    <property type="match status" value="1"/>
</dbReference>
<dbReference type="Proteomes" id="UP001156102">
    <property type="component" value="Unassembled WGS sequence"/>
</dbReference>
<proteinExistence type="predicted"/>
<keyword evidence="1" id="KW-0175">Coiled coil</keyword>
<dbReference type="Pfam" id="PF02108">
    <property type="entry name" value="FliH"/>
    <property type="match status" value="1"/>
</dbReference>
<dbReference type="InterPro" id="IPR018035">
    <property type="entry name" value="Flagellar_FliH/T3SS_HrpE"/>
</dbReference>